<accession>A0A3B0Z9D9</accession>
<feature type="compositionally biased region" description="Basic and acidic residues" evidence="1">
    <location>
        <begin position="39"/>
        <end position="52"/>
    </location>
</feature>
<organism evidence="2">
    <name type="scientific">hydrothermal vent metagenome</name>
    <dbReference type="NCBI Taxonomy" id="652676"/>
    <lineage>
        <taxon>unclassified sequences</taxon>
        <taxon>metagenomes</taxon>
        <taxon>ecological metagenomes</taxon>
    </lineage>
</organism>
<proteinExistence type="predicted"/>
<gene>
    <name evidence="2" type="ORF">MNBD_GAMMA12-3872</name>
</gene>
<dbReference type="AlphaFoldDB" id="A0A3B0Z9D9"/>
<protein>
    <submittedName>
        <fullName evidence="2">Uncharacterized protein</fullName>
    </submittedName>
</protein>
<dbReference type="EMBL" id="UOFL01000143">
    <property type="protein sequence ID" value="VAW78014.1"/>
    <property type="molecule type" value="Genomic_DNA"/>
</dbReference>
<feature type="compositionally biased region" description="Basic and acidic residues" evidence="1">
    <location>
        <begin position="61"/>
        <end position="75"/>
    </location>
</feature>
<sequence length="75" mass="7999">MKIKSLAIVTTLLVSPVAVNASCGAGHSKSHSHNSAAEKNQKDNGRHCKSADSKNNLCVKKGVEKSANNHDKHEH</sequence>
<reference evidence="2" key="1">
    <citation type="submission" date="2018-06" db="EMBL/GenBank/DDBJ databases">
        <authorList>
            <person name="Zhirakovskaya E."/>
        </authorList>
    </citation>
    <scope>NUCLEOTIDE SEQUENCE</scope>
</reference>
<feature type="region of interest" description="Disordered" evidence="1">
    <location>
        <begin position="22"/>
        <end position="75"/>
    </location>
</feature>
<evidence type="ECO:0000313" key="2">
    <source>
        <dbReference type="EMBL" id="VAW78014.1"/>
    </source>
</evidence>
<name>A0A3B0Z9D9_9ZZZZ</name>
<evidence type="ECO:0000256" key="1">
    <source>
        <dbReference type="SAM" id="MobiDB-lite"/>
    </source>
</evidence>